<keyword evidence="3" id="KW-1185">Reference proteome</keyword>
<accession>R7VGH0</accession>
<dbReference type="InterPro" id="IPR029069">
    <property type="entry name" value="HotDog_dom_sf"/>
</dbReference>
<dbReference type="Gene3D" id="3.10.129.10">
    <property type="entry name" value="Hotdog Thioesterase"/>
    <property type="match status" value="1"/>
</dbReference>
<dbReference type="EMBL" id="AMQN01016595">
    <property type="status" value="NOT_ANNOTATED_CDS"/>
    <property type="molecule type" value="Genomic_DNA"/>
</dbReference>
<reference evidence="1 3" key="2">
    <citation type="journal article" date="2013" name="Nature">
        <title>Insights into bilaterian evolution from three spiralian genomes.</title>
        <authorList>
            <person name="Simakov O."/>
            <person name="Marletaz F."/>
            <person name="Cho S.J."/>
            <person name="Edsinger-Gonzales E."/>
            <person name="Havlak P."/>
            <person name="Hellsten U."/>
            <person name="Kuo D.H."/>
            <person name="Larsson T."/>
            <person name="Lv J."/>
            <person name="Arendt D."/>
            <person name="Savage R."/>
            <person name="Osoegawa K."/>
            <person name="de Jong P."/>
            <person name="Grimwood J."/>
            <person name="Chapman J.A."/>
            <person name="Shapiro H."/>
            <person name="Aerts A."/>
            <person name="Otillar R.P."/>
            <person name="Terry A.Y."/>
            <person name="Boore J.L."/>
            <person name="Grigoriev I.V."/>
            <person name="Lindberg D.R."/>
            <person name="Seaver E.C."/>
            <person name="Weisblat D.A."/>
            <person name="Putnam N.H."/>
            <person name="Rokhsar D.S."/>
        </authorList>
    </citation>
    <scope>NUCLEOTIDE SEQUENCE</scope>
    <source>
        <strain evidence="1 3">I ESC-2004</strain>
    </source>
</reference>
<dbReference type="Proteomes" id="UP000014760">
    <property type="component" value="Unassembled WGS sequence"/>
</dbReference>
<dbReference type="HOGENOM" id="CLU_953905_0_0_1"/>
<name>R7VGH0_CAPTE</name>
<dbReference type="PANTHER" id="PTHR34487">
    <property type="entry name" value="ACYL-ACP THIOESTERASE"/>
    <property type="match status" value="1"/>
</dbReference>
<dbReference type="PANTHER" id="PTHR34487:SF1">
    <property type="entry name" value="ACYL-ACP THIOESTERASE"/>
    <property type="match status" value="1"/>
</dbReference>
<organism evidence="1">
    <name type="scientific">Capitella teleta</name>
    <name type="common">Polychaete worm</name>
    <dbReference type="NCBI Taxonomy" id="283909"/>
    <lineage>
        <taxon>Eukaryota</taxon>
        <taxon>Metazoa</taxon>
        <taxon>Spiralia</taxon>
        <taxon>Lophotrochozoa</taxon>
        <taxon>Annelida</taxon>
        <taxon>Polychaeta</taxon>
        <taxon>Sedentaria</taxon>
        <taxon>Scolecida</taxon>
        <taxon>Capitellidae</taxon>
        <taxon>Capitella</taxon>
    </lineage>
</organism>
<evidence type="ECO:0008006" key="4">
    <source>
        <dbReference type="Google" id="ProtNLM"/>
    </source>
</evidence>
<reference evidence="2" key="3">
    <citation type="submission" date="2015-06" db="UniProtKB">
        <authorList>
            <consortium name="EnsemblMetazoa"/>
        </authorList>
    </citation>
    <scope>IDENTIFICATION</scope>
</reference>
<evidence type="ECO:0000313" key="1">
    <source>
        <dbReference type="EMBL" id="ELU17948.1"/>
    </source>
</evidence>
<dbReference type="SUPFAM" id="SSF54637">
    <property type="entry name" value="Thioesterase/thiol ester dehydrase-isomerase"/>
    <property type="match status" value="1"/>
</dbReference>
<dbReference type="AlphaFoldDB" id="R7VGH0"/>
<dbReference type="EnsemblMetazoa" id="CapteT202370">
    <property type="protein sequence ID" value="CapteP202370"/>
    <property type="gene ID" value="CapteG202370"/>
</dbReference>
<evidence type="ECO:0000313" key="2">
    <source>
        <dbReference type="EnsemblMetazoa" id="CapteP202370"/>
    </source>
</evidence>
<sequence length="295" mass="33882">MFAEVRADVLARMFRVANCQVVHGNGAVFRARLPGFSYNEFNRSGSIGIYNVVRALENERPLAYLFPSSIFKQHLAPNQHMLMLGNRLTLSRRFYDKASIILPMNLELSLLHLGNSSFDSKISLKEVSSGQELVSAMRRIACVDINTHRAIRLPVEMKKSLLMNTGIKGETQPVFEPVSPQSPPVLHFRHKVTVRYDDIDFLFHTNQASYARFAENCAAAATQAGFYKNFKSDICFYFVHKVDIIHMEETYVDDELEVATWQDENDRNLLYFMITKEGKRVCFLKFLYYPSQVAE</sequence>
<proteinExistence type="predicted"/>
<reference evidence="3" key="1">
    <citation type="submission" date="2012-12" db="EMBL/GenBank/DDBJ databases">
        <authorList>
            <person name="Hellsten U."/>
            <person name="Grimwood J."/>
            <person name="Chapman J.A."/>
            <person name="Shapiro H."/>
            <person name="Aerts A."/>
            <person name="Otillar R.P."/>
            <person name="Terry A.Y."/>
            <person name="Boore J.L."/>
            <person name="Simakov O."/>
            <person name="Marletaz F."/>
            <person name="Cho S.-J."/>
            <person name="Edsinger-Gonzales E."/>
            <person name="Havlak P."/>
            <person name="Kuo D.-H."/>
            <person name="Larsson T."/>
            <person name="Lv J."/>
            <person name="Arendt D."/>
            <person name="Savage R."/>
            <person name="Osoegawa K."/>
            <person name="de Jong P."/>
            <person name="Lindberg D.R."/>
            <person name="Seaver E.C."/>
            <person name="Weisblat D.A."/>
            <person name="Putnam N.H."/>
            <person name="Grigoriev I.V."/>
            <person name="Rokhsar D.S."/>
        </authorList>
    </citation>
    <scope>NUCLEOTIDE SEQUENCE</scope>
    <source>
        <strain evidence="3">I ESC-2004</strain>
    </source>
</reference>
<dbReference type="OMA" id="IFHANME"/>
<dbReference type="OrthoDB" id="5975054at2759"/>
<protein>
    <recommendedName>
        <fullName evidence="4">MaoC-like domain-containing protein</fullName>
    </recommendedName>
</protein>
<evidence type="ECO:0000313" key="3">
    <source>
        <dbReference type="Proteomes" id="UP000014760"/>
    </source>
</evidence>
<dbReference type="EMBL" id="AMQN01016594">
    <property type="status" value="NOT_ANNOTATED_CDS"/>
    <property type="molecule type" value="Genomic_DNA"/>
</dbReference>
<gene>
    <name evidence="1" type="ORF">CAPTEDRAFT_202370</name>
</gene>
<dbReference type="EMBL" id="KB292222">
    <property type="protein sequence ID" value="ELU17948.1"/>
    <property type="molecule type" value="Genomic_DNA"/>
</dbReference>